<dbReference type="Proteomes" id="UP001217089">
    <property type="component" value="Unassembled WGS sequence"/>
</dbReference>
<dbReference type="PANTHER" id="PTHR46526">
    <property type="entry name" value="CHORDIN"/>
    <property type="match status" value="1"/>
</dbReference>
<dbReference type="PANTHER" id="PTHR46526:SF1">
    <property type="entry name" value="CHORDIN"/>
    <property type="match status" value="1"/>
</dbReference>
<comment type="caution">
    <text evidence="4">The sequence shown here is derived from an EMBL/GenBank/DDBJ whole genome shotgun (WGS) entry which is preliminary data.</text>
</comment>
<sequence length="852" mass="95496">IIWLVFKFLFQVIKKNIIQQYGKVKCVNIKDRCPIPNCHDPILIPGKCCKSCVGEVETFEDRFSLLPETLPKELNAPTNSDRLTNRYTKPREYTAVLAGRKVPSRESVFTRGVALVRLKVTRTSGLQFYVKYTHLTRPRYIRITDTNGNVLLEKSLLNSARPDNTFCGEWHKVPFYYLRYLNQGRLLVTITTVSYPNGEVSGVPEINRKHFHGTFGALLVSPTADGIGAYAELTYNIRSKSLNYVITYNGLFADKLSKRRRQEYFVTIERRTKIVHEASKRSKLRKNKLKGLWRKMDKKSRRLIARNRLRMRVTSKGGTTMVGDIQAVLSNAESRITTVRPVSSIGSAVFFLQQNGNIRLMGMKSPVTSITMETTSHGRKGKRKVVGNIIKNFQRNITSFDGIAQGVLTKPNAKEIALLLSGKLFINVATADSPISLLRGRIDTLPYNEILHPFTDNPFLLMSPEYAPTGVAGHAWLATDENCALHYLIALSGLKEYNTITALLSGKYITTIYTIIISNFVHGKADGVITDLSQEVFLNLASGIAVLHIEVKGIAKGEVQTTLTIPNKCWQMVGDQEPGVIVDEDGNVITTEKKNICKYEGSLYNDGESWIPKGNFSCSTCSCKQGNIICHRVICPKLQCSNTQIKSGECCPVCADTENSKPNPIYIINQNNTSQLDHDPGCYYEGDKRYYKIGTSWHPYVPPFGYSKCAICTCTHLKQVNCSRLPCPKLTCLHFEAVRLNISDCCPVCPHTNIESKPPQNSREQADINMEGVCRVGEQVFANGSRWTPDVKPFGKMRIQWLNVKRKGVEVVVASLIEEIAVVHSARVLKDRVKGDGDGSKCHSNPFLLLFM</sequence>
<dbReference type="EMBL" id="JARBDR010000141">
    <property type="protein sequence ID" value="KAJ8320540.1"/>
    <property type="molecule type" value="Genomic_DNA"/>
</dbReference>
<evidence type="ECO:0008006" key="6">
    <source>
        <dbReference type="Google" id="ProtNLM"/>
    </source>
</evidence>
<dbReference type="InterPro" id="IPR001007">
    <property type="entry name" value="VWF_dom"/>
</dbReference>
<evidence type="ECO:0000313" key="4">
    <source>
        <dbReference type="EMBL" id="KAJ8320540.1"/>
    </source>
</evidence>
<reference evidence="4 5" key="1">
    <citation type="submission" date="2022-12" db="EMBL/GenBank/DDBJ databases">
        <title>Chromosome-level genome of Tegillarca granosa.</title>
        <authorList>
            <person name="Kim J."/>
        </authorList>
    </citation>
    <scope>NUCLEOTIDE SEQUENCE [LARGE SCALE GENOMIC DNA]</scope>
    <source>
        <strain evidence="4">Teg-2019</strain>
        <tissue evidence="4">Adductor muscle</tissue>
    </source>
</reference>
<feature type="domain" description="VWFC" evidence="2">
    <location>
        <begin position="595"/>
        <end position="655"/>
    </location>
</feature>
<evidence type="ECO:0000259" key="3">
    <source>
        <dbReference type="PROSITE" id="PS50933"/>
    </source>
</evidence>
<feature type="domain" description="VWFC" evidence="2">
    <location>
        <begin position="680"/>
        <end position="750"/>
    </location>
</feature>
<dbReference type="Pfam" id="PF00093">
    <property type="entry name" value="VWC"/>
    <property type="match status" value="2"/>
</dbReference>
<gene>
    <name evidence="4" type="ORF">KUTeg_002127</name>
</gene>
<keyword evidence="1" id="KW-0217">Developmental protein</keyword>
<proteinExistence type="predicted"/>
<organism evidence="4 5">
    <name type="scientific">Tegillarca granosa</name>
    <name type="common">Malaysian cockle</name>
    <name type="synonym">Anadara granosa</name>
    <dbReference type="NCBI Taxonomy" id="220873"/>
    <lineage>
        <taxon>Eukaryota</taxon>
        <taxon>Metazoa</taxon>
        <taxon>Spiralia</taxon>
        <taxon>Lophotrochozoa</taxon>
        <taxon>Mollusca</taxon>
        <taxon>Bivalvia</taxon>
        <taxon>Autobranchia</taxon>
        <taxon>Pteriomorphia</taxon>
        <taxon>Arcoida</taxon>
        <taxon>Arcoidea</taxon>
        <taxon>Arcidae</taxon>
        <taxon>Tegillarca</taxon>
    </lineage>
</organism>
<evidence type="ECO:0000256" key="1">
    <source>
        <dbReference type="PROSITE-ProRule" id="PRU00230"/>
    </source>
</evidence>
<feature type="domain" description="CHRD" evidence="3">
    <location>
        <begin position="89"/>
        <end position="209"/>
    </location>
</feature>
<dbReference type="PROSITE" id="PS50184">
    <property type="entry name" value="VWFC_2"/>
    <property type="match status" value="2"/>
</dbReference>
<dbReference type="InterPro" id="IPR052278">
    <property type="entry name" value="Chordin-like_regulators"/>
</dbReference>
<dbReference type="SMART" id="SM00754">
    <property type="entry name" value="CHRD"/>
    <property type="match status" value="2"/>
</dbReference>
<dbReference type="Gene3D" id="6.20.200.20">
    <property type="match status" value="1"/>
</dbReference>
<dbReference type="PROSITE" id="PS01208">
    <property type="entry name" value="VWFC_1"/>
    <property type="match status" value="2"/>
</dbReference>
<feature type="non-terminal residue" evidence="4">
    <location>
        <position position="1"/>
    </location>
</feature>
<accession>A0ABQ9FTJ8</accession>
<evidence type="ECO:0000313" key="5">
    <source>
        <dbReference type="Proteomes" id="UP001217089"/>
    </source>
</evidence>
<dbReference type="SUPFAM" id="SSF57603">
    <property type="entry name" value="FnI-like domain"/>
    <property type="match status" value="2"/>
</dbReference>
<feature type="domain" description="CHRD" evidence="3">
    <location>
        <begin position="211"/>
        <end position="334"/>
    </location>
</feature>
<name>A0ABQ9FTJ8_TEGGR</name>
<protein>
    <recommendedName>
        <fullName evidence="6">Chordin</fullName>
    </recommendedName>
</protein>
<dbReference type="SMART" id="SM00214">
    <property type="entry name" value="VWC"/>
    <property type="match status" value="2"/>
</dbReference>
<dbReference type="InterPro" id="IPR010895">
    <property type="entry name" value="CHRD"/>
</dbReference>
<dbReference type="PROSITE" id="PS50933">
    <property type="entry name" value="CHRD"/>
    <property type="match status" value="2"/>
</dbReference>
<keyword evidence="5" id="KW-1185">Reference proteome</keyword>
<evidence type="ECO:0000259" key="2">
    <source>
        <dbReference type="PROSITE" id="PS50184"/>
    </source>
</evidence>